<dbReference type="InterPro" id="IPR010117">
    <property type="entry name" value="PabB_fungal"/>
</dbReference>
<dbReference type="NCBIfam" id="TIGR01823">
    <property type="entry name" value="PabB-fungal"/>
    <property type="match status" value="1"/>
</dbReference>
<dbReference type="AlphaFoldDB" id="A0A6G1HAE0"/>
<dbReference type="PRINTS" id="PR00096">
    <property type="entry name" value="GATASE"/>
</dbReference>
<organism evidence="14 15">
    <name type="scientific">Aulographum hederae CBS 113979</name>
    <dbReference type="NCBI Taxonomy" id="1176131"/>
    <lineage>
        <taxon>Eukaryota</taxon>
        <taxon>Fungi</taxon>
        <taxon>Dikarya</taxon>
        <taxon>Ascomycota</taxon>
        <taxon>Pezizomycotina</taxon>
        <taxon>Dothideomycetes</taxon>
        <taxon>Pleosporomycetidae</taxon>
        <taxon>Aulographales</taxon>
        <taxon>Aulographaceae</taxon>
    </lineage>
</organism>
<evidence type="ECO:0000256" key="6">
    <source>
        <dbReference type="ARBA" id="ARBA00022909"/>
    </source>
</evidence>
<dbReference type="Pfam" id="PF04715">
    <property type="entry name" value="Anth_synt_I_N"/>
    <property type="match status" value="1"/>
</dbReference>
<dbReference type="CDD" id="cd01743">
    <property type="entry name" value="GATase1_Anthranilate_Synthase"/>
    <property type="match status" value="1"/>
</dbReference>
<keyword evidence="15" id="KW-1185">Reference proteome</keyword>
<reference evidence="14" key="1">
    <citation type="journal article" date="2020" name="Stud. Mycol.">
        <title>101 Dothideomycetes genomes: a test case for predicting lifestyles and emergence of pathogens.</title>
        <authorList>
            <person name="Haridas S."/>
            <person name="Albert R."/>
            <person name="Binder M."/>
            <person name="Bloem J."/>
            <person name="Labutti K."/>
            <person name="Salamov A."/>
            <person name="Andreopoulos B."/>
            <person name="Baker S."/>
            <person name="Barry K."/>
            <person name="Bills G."/>
            <person name="Bluhm B."/>
            <person name="Cannon C."/>
            <person name="Castanera R."/>
            <person name="Culley D."/>
            <person name="Daum C."/>
            <person name="Ezra D."/>
            <person name="Gonzalez J."/>
            <person name="Henrissat B."/>
            <person name="Kuo A."/>
            <person name="Liang C."/>
            <person name="Lipzen A."/>
            <person name="Lutzoni F."/>
            <person name="Magnuson J."/>
            <person name="Mondo S."/>
            <person name="Nolan M."/>
            <person name="Ohm R."/>
            <person name="Pangilinan J."/>
            <person name="Park H.-J."/>
            <person name="Ramirez L."/>
            <person name="Alfaro M."/>
            <person name="Sun H."/>
            <person name="Tritt A."/>
            <person name="Yoshinaga Y."/>
            <person name="Zwiers L.-H."/>
            <person name="Turgeon B."/>
            <person name="Goodwin S."/>
            <person name="Spatafora J."/>
            <person name="Crous P."/>
            <person name="Grigoriev I."/>
        </authorList>
    </citation>
    <scope>NUCLEOTIDE SEQUENCE</scope>
    <source>
        <strain evidence="14">CBS 113979</strain>
    </source>
</reference>
<dbReference type="OrthoDB" id="64220at2759"/>
<sequence length="808" mass="89698">MTIRQHLTSRTPRILFLDAYDSFTNNIVALLKETTGADVEIIRIDDHSFLKEHGNKLGGEHTAFADFIQRYDAVVAGPGPGNPTNSKDVGLIEGLWSLPREHILPVLGICLGFQSMCLAYGAEIERLRFPRHGLVTDVTHSRDSIFRGISRVQATQYHSLHVKIDRDGLDLCDLEQLLASEPTPQCSSLRPLAWDLSDPANGPVLMAAKHVEYPFYGMQYHPESICTNEEGARVIQNWWSTVRRWNRARPAPPRHINPKTSPPPLSDEPRSSLRLAIQHLNNSHSPEVHWSTIPSDGLSVEQIYSALVPNDEAILFESGLNKSGLPLRADTGRTSLIGLVPPGTLRFYYYAQRQRVEIWSKEEHVETVNHVKDLWKLFRGITAQLKSTGGPLKSPFWGGFMGFASYEAGLESIDIRGSPRRKDRPDACFAFVTRSIVVDHQQNHIYVQSIQRNDQLWISKTKLNLLDFEGKQNKPDGVLRASLKKAKVEVPLRTSYIAKVKKCQEYICAGESYELCLTDQTKVSIPRLAGQSLNSWALYQNLRRLNPAPFGAYFRLGNGSRGIHIVSSSPERFLSWDRKGTCQFRPIKGTFGKGPKTTREQAERHLNSTKELAENLMIVDLIRHDLHGVVGAGNVHMAKLMGIEEYETVYQLVSVIEGNLNGSASASVSPKSSSANPTGIDVLAASLPPGSMTGAPKRRSCTLLQEIEENKPRGIYSGILGFLDVGGGGDFAVVIRTAFHWDDDTEIFVEDGATGEGKEGVYDVWHVGAGGAVTAQSTPEGEYEEMVTKRDSTLRMFDAALVPDEESL</sequence>
<evidence type="ECO:0000256" key="9">
    <source>
        <dbReference type="ARBA" id="ARBA00031904"/>
    </source>
</evidence>
<feature type="domain" description="Chorismate-utilising enzyme C-terminal" evidence="12">
    <location>
        <begin position="494"/>
        <end position="789"/>
    </location>
</feature>
<comment type="pathway">
    <text evidence="2">Cofactor biosynthesis; tetrahydrofolate biosynthesis; 4-aminobenzoate from chorismate: step 1/2.</text>
</comment>
<evidence type="ECO:0000313" key="15">
    <source>
        <dbReference type="Proteomes" id="UP000800041"/>
    </source>
</evidence>
<feature type="region of interest" description="Disordered" evidence="10">
    <location>
        <begin position="249"/>
        <end position="270"/>
    </location>
</feature>
<dbReference type="Gene3D" id="3.60.120.10">
    <property type="entry name" value="Anthranilate synthase"/>
    <property type="match status" value="1"/>
</dbReference>
<dbReference type="Pfam" id="PF00425">
    <property type="entry name" value="Chorismate_bind"/>
    <property type="match status" value="1"/>
</dbReference>
<dbReference type="PROSITE" id="PS51273">
    <property type="entry name" value="GATASE_TYPE_1"/>
    <property type="match status" value="1"/>
</dbReference>
<dbReference type="SUPFAM" id="SSF52317">
    <property type="entry name" value="Class I glutamine amidotransferase-like"/>
    <property type="match status" value="1"/>
</dbReference>
<dbReference type="InterPro" id="IPR006805">
    <property type="entry name" value="Anth_synth_I_N"/>
</dbReference>
<feature type="domain" description="Anthranilate synthase component I N-terminal" evidence="13">
    <location>
        <begin position="298"/>
        <end position="447"/>
    </location>
</feature>
<dbReference type="PANTHER" id="PTHR11236:SF18">
    <property type="entry name" value="AMINODEOXYCHORISMATE SYNTHASE"/>
    <property type="match status" value="1"/>
</dbReference>
<keyword evidence="7" id="KW-0315">Glutamine amidotransferase</keyword>
<name>A0A6G1HAE0_9PEZI</name>
<evidence type="ECO:0000256" key="7">
    <source>
        <dbReference type="ARBA" id="ARBA00022962"/>
    </source>
</evidence>
<evidence type="ECO:0000259" key="13">
    <source>
        <dbReference type="Pfam" id="PF04715"/>
    </source>
</evidence>
<comment type="catalytic activity">
    <reaction evidence="1">
        <text>chorismate + L-glutamine = 4-amino-4-deoxychorismate + L-glutamate</text>
        <dbReference type="Rhea" id="RHEA:11672"/>
        <dbReference type="ChEBI" id="CHEBI:29748"/>
        <dbReference type="ChEBI" id="CHEBI:29985"/>
        <dbReference type="ChEBI" id="CHEBI:58359"/>
        <dbReference type="ChEBI" id="CHEBI:58406"/>
        <dbReference type="EC" id="2.6.1.85"/>
    </reaction>
</comment>
<gene>
    <name evidence="14" type="ORF">K402DRAFT_349380</name>
</gene>
<dbReference type="InterPro" id="IPR017926">
    <property type="entry name" value="GATASE"/>
</dbReference>
<comment type="similarity">
    <text evidence="3">In the C-terminal section; belongs to the anthranilate synthase component I family.</text>
</comment>
<dbReference type="InterPro" id="IPR029062">
    <property type="entry name" value="Class_I_gatase-like"/>
</dbReference>
<evidence type="ECO:0000256" key="4">
    <source>
        <dbReference type="ARBA" id="ARBA00013139"/>
    </source>
</evidence>
<evidence type="ECO:0000313" key="14">
    <source>
        <dbReference type="EMBL" id="KAF1990193.1"/>
    </source>
</evidence>
<dbReference type="InterPro" id="IPR019999">
    <property type="entry name" value="Anth_synth_I-like"/>
</dbReference>
<dbReference type="PRINTS" id="PR00099">
    <property type="entry name" value="CPSGATASE"/>
</dbReference>
<dbReference type="SUPFAM" id="SSF56322">
    <property type="entry name" value="ADC synthase"/>
    <property type="match status" value="1"/>
</dbReference>
<dbReference type="UniPathway" id="UPA00077">
    <property type="reaction ID" value="UER00149"/>
</dbReference>
<dbReference type="GO" id="GO:0000162">
    <property type="term" value="P:L-tryptophan biosynthetic process"/>
    <property type="evidence" value="ECO:0007669"/>
    <property type="project" value="TreeGrafter"/>
</dbReference>
<dbReference type="Gene3D" id="3.40.50.880">
    <property type="match status" value="1"/>
</dbReference>
<protein>
    <recommendedName>
        <fullName evidence="4">aminodeoxychorismate synthase</fullName>
        <ecNumber evidence="4">2.6.1.85</ecNumber>
    </recommendedName>
    <alternativeName>
        <fullName evidence="8">Para-aminobenzoate synthase</fullName>
    </alternativeName>
    <alternativeName>
        <fullName evidence="9">p-aminobenzoic acid synthase</fullName>
    </alternativeName>
</protein>
<dbReference type="GO" id="GO:0046820">
    <property type="term" value="F:4-amino-4-deoxychorismate synthase activity"/>
    <property type="evidence" value="ECO:0007669"/>
    <property type="project" value="UniProtKB-EC"/>
</dbReference>
<evidence type="ECO:0000256" key="8">
    <source>
        <dbReference type="ARBA" id="ARBA00031329"/>
    </source>
</evidence>
<evidence type="ECO:0000256" key="1">
    <source>
        <dbReference type="ARBA" id="ARBA00001000"/>
    </source>
</evidence>
<keyword evidence="6" id="KW-0289">Folate biosynthesis</keyword>
<dbReference type="EMBL" id="ML977143">
    <property type="protein sequence ID" value="KAF1990193.1"/>
    <property type="molecule type" value="Genomic_DNA"/>
</dbReference>
<dbReference type="InterPro" id="IPR005801">
    <property type="entry name" value="ADC_synthase"/>
</dbReference>
<feature type="domain" description="Glutamine amidotransferase" evidence="11">
    <location>
        <begin position="16"/>
        <end position="235"/>
    </location>
</feature>
<evidence type="ECO:0000256" key="3">
    <source>
        <dbReference type="ARBA" id="ARBA00005970"/>
    </source>
</evidence>
<keyword evidence="5" id="KW-0808">Transferase</keyword>
<accession>A0A6G1HAE0</accession>
<dbReference type="EC" id="2.6.1.85" evidence="4"/>
<dbReference type="GO" id="GO:0008153">
    <property type="term" value="P:4-aminobenzoate biosynthetic process"/>
    <property type="evidence" value="ECO:0007669"/>
    <property type="project" value="TreeGrafter"/>
</dbReference>
<evidence type="ECO:0000256" key="2">
    <source>
        <dbReference type="ARBA" id="ARBA00005009"/>
    </source>
</evidence>
<evidence type="ECO:0000256" key="5">
    <source>
        <dbReference type="ARBA" id="ARBA00022679"/>
    </source>
</evidence>
<dbReference type="Pfam" id="PF00117">
    <property type="entry name" value="GATase"/>
    <property type="match status" value="1"/>
</dbReference>
<dbReference type="GO" id="GO:0046654">
    <property type="term" value="P:tetrahydrofolate biosynthetic process"/>
    <property type="evidence" value="ECO:0007669"/>
    <property type="project" value="UniProtKB-UniPathway"/>
</dbReference>
<dbReference type="InterPro" id="IPR006221">
    <property type="entry name" value="TrpG/PapA_dom"/>
</dbReference>
<evidence type="ECO:0000256" key="10">
    <source>
        <dbReference type="SAM" id="MobiDB-lite"/>
    </source>
</evidence>
<proteinExistence type="inferred from homology"/>
<dbReference type="Proteomes" id="UP000800041">
    <property type="component" value="Unassembled WGS sequence"/>
</dbReference>
<dbReference type="GO" id="GO:0046656">
    <property type="term" value="P:folic acid biosynthetic process"/>
    <property type="evidence" value="ECO:0007669"/>
    <property type="project" value="UniProtKB-KW"/>
</dbReference>
<evidence type="ECO:0000259" key="12">
    <source>
        <dbReference type="Pfam" id="PF00425"/>
    </source>
</evidence>
<feature type="compositionally biased region" description="Pro residues" evidence="10">
    <location>
        <begin position="250"/>
        <end position="266"/>
    </location>
</feature>
<dbReference type="InterPro" id="IPR015890">
    <property type="entry name" value="Chorismate_C"/>
</dbReference>
<dbReference type="GO" id="GO:0005737">
    <property type="term" value="C:cytoplasm"/>
    <property type="evidence" value="ECO:0007669"/>
    <property type="project" value="TreeGrafter"/>
</dbReference>
<dbReference type="PANTHER" id="PTHR11236">
    <property type="entry name" value="AMINOBENZOATE/ANTHRANILATE SYNTHASE"/>
    <property type="match status" value="1"/>
</dbReference>
<evidence type="ECO:0000259" key="11">
    <source>
        <dbReference type="Pfam" id="PF00117"/>
    </source>
</evidence>